<name>A0ACC2GTU6_DALPE</name>
<evidence type="ECO:0000313" key="2">
    <source>
        <dbReference type="Proteomes" id="UP001157502"/>
    </source>
</evidence>
<comment type="caution">
    <text evidence="1">The sequence shown here is derived from an EMBL/GenBank/DDBJ whole genome shotgun (WGS) entry which is preliminary data.</text>
</comment>
<protein>
    <submittedName>
        <fullName evidence="1">Uncharacterized protein</fullName>
    </submittedName>
</protein>
<evidence type="ECO:0000313" key="1">
    <source>
        <dbReference type="EMBL" id="KAJ8007198.1"/>
    </source>
</evidence>
<keyword evidence="2" id="KW-1185">Reference proteome</keyword>
<reference evidence="1" key="1">
    <citation type="submission" date="2021-05" db="EMBL/GenBank/DDBJ databases">
        <authorList>
            <person name="Pan Q."/>
            <person name="Jouanno E."/>
            <person name="Zahm M."/>
            <person name="Klopp C."/>
            <person name="Cabau C."/>
            <person name="Louis A."/>
            <person name="Berthelot C."/>
            <person name="Parey E."/>
            <person name="Roest Crollius H."/>
            <person name="Montfort J."/>
            <person name="Robinson-Rechavi M."/>
            <person name="Bouchez O."/>
            <person name="Lampietro C."/>
            <person name="Lopez Roques C."/>
            <person name="Donnadieu C."/>
            <person name="Postlethwait J."/>
            <person name="Bobe J."/>
            <person name="Dillon D."/>
            <person name="Chandos A."/>
            <person name="von Hippel F."/>
            <person name="Guiguen Y."/>
        </authorList>
    </citation>
    <scope>NUCLEOTIDE SEQUENCE</scope>
    <source>
        <strain evidence="1">YG-Jan2019</strain>
    </source>
</reference>
<accession>A0ACC2GTU6</accession>
<dbReference type="Proteomes" id="UP001157502">
    <property type="component" value="Chromosome 9"/>
</dbReference>
<organism evidence="1 2">
    <name type="scientific">Dallia pectoralis</name>
    <name type="common">Alaska blackfish</name>
    <dbReference type="NCBI Taxonomy" id="75939"/>
    <lineage>
        <taxon>Eukaryota</taxon>
        <taxon>Metazoa</taxon>
        <taxon>Chordata</taxon>
        <taxon>Craniata</taxon>
        <taxon>Vertebrata</taxon>
        <taxon>Euteleostomi</taxon>
        <taxon>Actinopterygii</taxon>
        <taxon>Neopterygii</taxon>
        <taxon>Teleostei</taxon>
        <taxon>Protacanthopterygii</taxon>
        <taxon>Esociformes</taxon>
        <taxon>Umbridae</taxon>
        <taxon>Dallia</taxon>
    </lineage>
</organism>
<sequence>MVIGSLQHMATGFGRTILPRLESLVRHCVMFYFWLFKSQTVDYYNRAIQVFLNSPVTTPACFFFCENDPMCDPDAMEEVIDLWSRRGVTVVTRKWKESVHARHLRRHPEEYMSTLKDFFKLCNFSLIRAKM</sequence>
<gene>
    <name evidence="1" type="ORF">DPEC_G00115040</name>
</gene>
<dbReference type="EMBL" id="CM055736">
    <property type="protein sequence ID" value="KAJ8007198.1"/>
    <property type="molecule type" value="Genomic_DNA"/>
</dbReference>
<proteinExistence type="predicted"/>